<sequence length="168" mass="18909">MINKFVILHQIRHVHFTNTPVMSRGREGECKVYVGDLPRDASQRELQKAFQAYGRLRSVWVAQNPPGFAFVEFENSNDALDSVDELNGTVICGSRVRVEISNGRSRPKPWARGARGSSGGGGGGGRGPPSRDERCYECGRSGHFAYECRQRRGSRDRSPRDRSRERDR</sequence>
<dbReference type="SUPFAM" id="SSF54928">
    <property type="entry name" value="RNA-binding domain, RBD"/>
    <property type="match status" value="1"/>
</dbReference>
<dbReference type="InterPro" id="IPR035979">
    <property type="entry name" value="RBD_domain_sf"/>
</dbReference>
<proteinExistence type="predicted"/>
<feature type="compositionally biased region" description="Gly residues" evidence="3">
    <location>
        <begin position="116"/>
        <end position="127"/>
    </location>
</feature>
<dbReference type="GO" id="GO:0008270">
    <property type="term" value="F:zinc ion binding"/>
    <property type="evidence" value="ECO:0007669"/>
    <property type="project" value="UniProtKB-KW"/>
</dbReference>
<gene>
    <name evidence="6" type="primary">SRSF7</name>
    <name evidence="6" type="ORF">Ciccas_002585</name>
</gene>
<dbReference type="InterPro" id="IPR050907">
    <property type="entry name" value="SRSF"/>
</dbReference>
<dbReference type="InterPro" id="IPR012677">
    <property type="entry name" value="Nucleotide-bd_a/b_plait_sf"/>
</dbReference>
<dbReference type="PROSITE" id="PS50158">
    <property type="entry name" value="ZF_CCHC"/>
    <property type="match status" value="1"/>
</dbReference>
<feature type="region of interest" description="Disordered" evidence="3">
    <location>
        <begin position="149"/>
        <end position="168"/>
    </location>
</feature>
<protein>
    <submittedName>
        <fullName evidence="6">Serine arginine-rich splicing factor</fullName>
    </submittedName>
</protein>
<dbReference type="Pfam" id="PF00076">
    <property type="entry name" value="RRM_1"/>
    <property type="match status" value="1"/>
</dbReference>
<dbReference type="InterPro" id="IPR000504">
    <property type="entry name" value="RRM_dom"/>
</dbReference>
<dbReference type="InterPro" id="IPR001878">
    <property type="entry name" value="Znf_CCHC"/>
</dbReference>
<keyword evidence="1" id="KW-0863">Zinc-finger</keyword>
<dbReference type="PROSITE" id="PS50102">
    <property type="entry name" value="RRM"/>
    <property type="match status" value="1"/>
</dbReference>
<dbReference type="Pfam" id="PF00098">
    <property type="entry name" value="zf-CCHC"/>
    <property type="match status" value="1"/>
</dbReference>
<evidence type="ECO:0000313" key="7">
    <source>
        <dbReference type="Proteomes" id="UP001626550"/>
    </source>
</evidence>
<dbReference type="Proteomes" id="UP001626550">
    <property type="component" value="Unassembled WGS sequence"/>
</dbReference>
<dbReference type="GO" id="GO:0003723">
    <property type="term" value="F:RNA binding"/>
    <property type="evidence" value="ECO:0007669"/>
    <property type="project" value="UniProtKB-UniRule"/>
</dbReference>
<evidence type="ECO:0000256" key="3">
    <source>
        <dbReference type="SAM" id="MobiDB-lite"/>
    </source>
</evidence>
<accession>A0ABD2QGV1</accession>
<dbReference type="EMBL" id="JBJKFK010000207">
    <property type="protein sequence ID" value="KAL3318758.1"/>
    <property type="molecule type" value="Genomic_DNA"/>
</dbReference>
<dbReference type="SMART" id="SM00360">
    <property type="entry name" value="RRM"/>
    <property type="match status" value="1"/>
</dbReference>
<keyword evidence="1" id="KW-0862">Zinc</keyword>
<feature type="domain" description="CCHC-type" evidence="5">
    <location>
        <begin position="134"/>
        <end position="150"/>
    </location>
</feature>
<feature type="domain" description="RRM" evidence="4">
    <location>
        <begin position="30"/>
        <end position="103"/>
    </location>
</feature>
<keyword evidence="7" id="KW-1185">Reference proteome</keyword>
<evidence type="ECO:0000313" key="6">
    <source>
        <dbReference type="EMBL" id="KAL3318758.1"/>
    </source>
</evidence>
<feature type="region of interest" description="Disordered" evidence="3">
    <location>
        <begin position="102"/>
        <end position="134"/>
    </location>
</feature>
<name>A0ABD2QGV1_9PLAT</name>
<dbReference type="AlphaFoldDB" id="A0ABD2QGV1"/>
<evidence type="ECO:0000259" key="5">
    <source>
        <dbReference type="PROSITE" id="PS50158"/>
    </source>
</evidence>
<dbReference type="CDD" id="cd12373">
    <property type="entry name" value="RRM_SRSF3_like"/>
    <property type="match status" value="1"/>
</dbReference>
<dbReference type="Gene3D" id="3.30.70.330">
    <property type="match status" value="1"/>
</dbReference>
<dbReference type="PANTHER" id="PTHR23147">
    <property type="entry name" value="SERINE/ARGININE RICH SPLICING FACTOR"/>
    <property type="match status" value="1"/>
</dbReference>
<reference evidence="6 7" key="1">
    <citation type="submission" date="2024-11" db="EMBL/GenBank/DDBJ databases">
        <title>Adaptive evolution of stress response genes in parasites aligns with host niche diversity.</title>
        <authorList>
            <person name="Hahn C."/>
            <person name="Resl P."/>
        </authorList>
    </citation>
    <scope>NUCLEOTIDE SEQUENCE [LARGE SCALE GENOMIC DNA]</scope>
    <source>
        <strain evidence="6">EGGRZ-B1_66</strain>
        <tissue evidence="6">Body</tissue>
    </source>
</reference>
<organism evidence="6 7">
    <name type="scientific">Cichlidogyrus casuarinus</name>
    <dbReference type="NCBI Taxonomy" id="1844966"/>
    <lineage>
        <taxon>Eukaryota</taxon>
        <taxon>Metazoa</taxon>
        <taxon>Spiralia</taxon>
        <taxon>Lophotrochozoa</taxon>
        <taxon>Platyhelminthes</taxon>
        <taxon>Monogenea</taxon>
        <taxon>Monopisthocotylea</taxon>
        <taxon>Dactylogyridea</taxon>
        <taxon>Ancyrocephalidae</taxon>
        <taxon>Cichlidogyrus</taxon>
    </lineage>
</organism>
<evidence type="ECO:0000259" key="4">
    <source>
        <dbReference type="PROSITE" id="PS50102"/>
    </source>
</evidence>
<evidence type="ECO:0000256" key="1">
    <source>
        <dbReference type="PROSITE-ProRule" id="PRU00047"/>
    </source>
</evidence>
<comment type="caution">
    <text evidence="6">The sequence shown here is derived from an EMBL/GenBank/DDBJ whole genome shotgun (WGS) entry which is preliminary data.</text>
</comment>
<keyword evidence="2" id="KW-0694">RNA-binding</keyword>
<dbReference type="FunFam" id="3.30.70.330:FF:001074">
    <property type="entry name" value="Splicing factor, arginine/serine-rich 7"/>
    <property type="match status" value="1"/>
</dbReference>
<evidence type="ECO:0000256" key="2">
    <source>
        <dbReference type="PROSITE-ProRule" id="PRU00176"/>
    </source>
</evidence>
<dbReference type="InterPro" id="IPR036875">
    <property type="entry name" value="Znf_CCHC_sf"/>
</dbReference>
<dbReference type="Gene3D" id="4.10.60.10">
    <property type="entry name" value="Zinc finger, CCHC-type"/>
    <property type="match status" value="1"/>
</dbReference>
<dbReference type="SMART" id="SM00343">
    <property type="entry name" value="ZnF_C2HC"/>
    <property type="match status" value="1"/>
</dbReference>
<keyword evidence="1" id="KW-0479">Metal-binding</keyword>
<dbReference type="SUPFAM" id="SSF57756">
    <property type="entry name" value="Retrovirus zinc finger-like domains"/>
    <property type="match status" value="1"/>
</dbReference>